<dbReference type="Gene3D" id="2.60.40.1080">
    <property type="match status" value="1"/>
</dbReference>
<sequence>MKKYLTLLLLAVVSAAAGAGCSSDDRPVQITSLKLNEKDLELTVGQSFQLVAATRPADAGVTLKWTSSDQTVATVDQTGLVTLRAFGTAVITARYRSYSARCTVATLQEPPLDPSAALAAPLSDGIIYSKNVLLYASRRIMQGFDLTESGSIYYSQVGSDGATLNICRAAGPGLNAQADYMILKYFGHGTQIVAEEASDGKTYIWLNSNASVDSSGEYGDNWSVSRVEFVPGATSDAGYAGETFFLNKDGQYDQQVSIDFAARRLLIGSRRSGVRYFWIFDLDEALALPLKKMTATVTVGSAGSEPVTREIEARDLNDCRVLGSFSVPAGADKENDVYSYSHQGHEVAGNYVYFYEGNAVETGADSFESKAYVTVFNYSGKIVVPRTEVAAVADKAGLAAAGLTTTGYAEGESLKVRGGKLYLGVACRDGSSSDRRANILVYDCVQGE</sequence>
<reference evidence="3" key="1">
    <citation type="submission" date="2022-01" db="EMBL/GenBank/DDBJ databases">
        <title>Novel bile acid biosynthetic pathways are enriched in the microbiome of centenarians.</title>
        <authorList>
            <person name="Sato Y."/>
            <person name="Atarashi K."/>
            <person name="Plichta R.D."/>
            <person name="Arai Y."/>
            <person name="Sasajima S."/>
            <person name="Kearney M.S."/>
            <person name="Suda W."/>
            <person name="Takeshita K."/>
            <person name="Sasaki T."/>
            <person name="Okamoto S."/>
            <person name="Skelly N.A."/>
            <person name="Okamura Y."/>
            <person name="Vlamakis H."/>
            <person name="Li Y."/>
            <person name="Tanoue T."/>
            <person name="Takei H."/>
            <person name="Nittono H."/>
            <person name="Narushima S."/>
            <person name="Irie J."/>
            <person name="Itoh H."/>
            <person name="Moriya K."/>
            <person name="Sugiura Y."/>
            <person name="Suematsu M."/>
            <person name="Moritoki N."/>
            <person name="Shibata S."/>
            <person name="Littman R.D."/>
            <person name="Fischbach A.M."/>
            <person name="Uwamino Y."/>
            <person name="Inoue T."/>
            <person name="Honda A."/>
            <person name="Hattori M."/>
            <person name="Murai T."/>
            <person name="Xavier J.R."/>
            <person name="Hirose N."/>
            <person name="Honda K."/>
        </authorList>
    </citation>
    <scope>NUCLEOTIDE SEQUENCE</scope>
    <source>
        <strain evidence="3">CE91-St16</strain>
    </source>
</reference>
<accession>A0AA37KT85</accession>
<organism evidence="3 4">
    <name type="scientific">Alistipes finegoldii</name>
    <dbReference type="NCBI Taxonomy" id="214856"/>
    <lineage>
        <taxon>Bacteria</taxon>
        <taxon>Pseudomonadati</taxon>
        <taxon>Bacteroidota</taxon>
        <taxon>Bacteroidia</taxon>
        <taxon>Bacteroidales</taxon>
        <taxon>Rikenellaceae</taxon>
        <taxon>Alistipes</taxon>
    </lineage>
</organism>
<protein>
    <recommendedName>
        <fullName evidence="2">BIG2 domain-containing protein</fullName>
    </recommendedName>
</protein>
<dbReference type="InterPro" id="IPR003343">
    <property type="entry name" value="Big_2"/>
</dbReference>
<evidence type="ECO:0000313" key="4">
    <source>
        <dbReference type="Proteomes" id="UP001055105"/>
    </source>
</evidence>
<dbReference type="InterPro" id="IPR008964">
    <property type="entry name" value="Invasin/intimin_cell_adhesion"/>
</dbReference>
<dbReference type="SMART" id="SM00635">
    <property type="entry name" value="BID_2"/>
    <property type="match status" value="1"/>
</dbReference>
<dbReference type="Pfam" id="PF02368">
    <property type="entry name" value="Big_2"/>
    <property type="match status" value="1"/>
</dbReference>
<dbReference type="RefSeq" id="WP_244077133.1">
    <property type="nucleotide sequence ID" value="NZ_AP025581.1"/>
</dbReference>
<feature type="domain" description="BIG2" evidence="2">
    <location>
        <begin position="29"/>
        <end position="105"/>
    </location>
</feature>
<dbReference type="EMBL" id="BQOL01000002">
    <property type="protein sequence ID" value="GKI20428.1"/>
    <property type="molecule type" value="Genomic_DNA"/>
</dbReference>
<proteinExistence type="predicted"/>
<name>A0AA37KT85_9BACT</name>
<keyword evidence="1" id="KW-0732">Signal</keyword>
<dbReference type="PROSITE" id="PS51257">
    <property type="entry name" value="PROKAR_LIPOPROTEIN"/>
    <property type="match status" value="1"/>
</dbReference>
<feature type="chain" id="PRO_5041315501" description="BIG2 domain-containing protein" evidence="1">
    <location>
        <begin position="20"/>
        <end position="448"/>
    </location>
</feature>
<dbReference type="SUPFAM" id="SSF49373">
    <property type="entry name" value="Invasin/intimin cell-adhesion fragments"/>
    <property type="match status" value="1"/>
</dbReference>
<evidence type="ECO:0000256" key="1">
    <source>
        <dbReference type="SAM" id="SignalP"/>
    </source>
</evidence>
<comment type="caution">
    <text evidence="3">The sequence shown here is derived from an EMBL/GenBank/DDBJ whole genome shotgun (WGS) entry which is preliminary data.</text>
</comment>
<evidence type="ECO:0000259" key="2">
    <source>
        <dbReference type="SMART" id="SM00635"/>
    </source>
</evidence>
<dbReference type="Proteomes" id="UP001055105">
    <property type="component" value="Unassembled WGS sequence"/>
</dbReference>
<gene>
    <name evidence="3" type="ORF">CE91St16_33360</name>
</gene>
<dbReference type="AlphaFoldDB" id="A0AA37KT85"/>
<evidence type="ECO:0000313" key="3">
    <source>
        <dbReference type="EMBL" id="GKI20428.1"/>
    </source>
</evidence>
<feature type="signal peptide" evidence="1">
    <location>
        <begin position="1"/>
        <end position="19"/>
    </location>
</feature>